<evidence type="ECO:0000256" key="6">
    <source>
        <dbReference type="ARBA" id="ARBA00023163"/>
    </source>
</evidence>
<sequence length="478" mass="52279">MPERKRSFINVDELMPQVSLEQAASFYGVALPELHRTGKETRARCFLACNRTEETGDRALAIQENDPAKKWRCHQYGCGKGGNLIGLCDLMKPGANGNGRPRGGRFKEIAADLQAMASGETSVQARAPTEENSPQKSESTPKVNPPLAESANERARELVTLHEQLITDAAEMPPAASRYFRSRPFLTPEVCRRWRMGYLPQDAKTMLRGKIVYAYDSPTGEILTYFGRDPKYEERHQRWIAGGKEDREPIKTQFVKGFQRGIELYGEQAVLQSNEVDPEKKRNLVIVEGPNDAIRLHTLGVPAVALCSNTITREQAVKAAQLASAMPGGSGVIVLLLDCDEEGVNGMEQVLPLLAVHAPGVTAAVRRGGVPLCDVSRLCSRVECGTLRGCYGQHLKVEAAKGHRTPHVSQDPQAPETPIEAATVEPLASRRVAERGLGAISSPERRALLERSCASQSRRPVGLRPPTHPRAEPPVVAA</sequence>
<evidence type="ECO:0000313" key="10">
    <source>
        <dbReference type="Proteomes" id="UP001642464"/>
    </source>
</evidence>
<evidence type="ECO:0000256" key="3">
    <source>
        <dbReference type="ARBA" id="ARBA00022679"/>
    </source>
</evidence>
<keyword evidence="5" id="KW-0235">DNA replication</keyword>
<dbReference type="Gene3D" id="3.90.580.10">
    <property type="entry name" value="Zinc finger, CHC2-type domain"/>
    <property type="match status" value="1"/>
</dbReference>
<keyword evidence="2" id="KW-0639">Primosome</keyword>
<reference evidence="9 10" key="1">
    <citation type="submission" date="2024-02" db="EMBL/GenBank/DDBJ databases">
        <authorList>
            <person name="Chen Y."/>
            <person name="Shah S."/>
            <person name="Dougan E. K."/>
            <person name="Thang M."/>
            <person name="Chan C."/>
        </authorList>
    </citation>
    <scope>NUCLEOTIDE SEQUENCE [LARGE SCALE GENOMIC DNA]</scope>
</reference>
<feature type="region of interest" description="Disordered" evidence="7">
    <location>
        <begin position="451"/>
        <end position="478"/>
    </location>
</feature>
<feature type="domain" description="Toprim" evidence="8">
    <location>
        <begin position="282"/>
        <end position="371"/>
    </location>
</feature>
<dbReference type="Pfam" id="PF01751">
    <property type="entry name" value="Toprim"/>
    <property type="match status" value="1"/>
</dbReference>
<dbReference type="SUPFAM" id="SSF56731">
    <property type="entry name" value="DNA primase core"/>
    <property type="match status" value="1"/>
</dbReference>
<gene>
    <name evidence="9" type="ORF">SCF082_LOCUS39206</name>
</gene>
<dbReference type="InterPro" id="IPR006171">
    <property type="entry name" value="TOPRIM_dom"/>
</dbReference>
<dbReference type="InterPro" id="IPR036977">
    <property type="entry name" value="DNA_primase_Znf_CHC2"/>
</dbReference>
<dbReference type="EMBL" id="CAXAMM010038968">
    <property type="protein sequence ID" value="CAK9082492.1"/>
    <property type="molecule type" value="Genomic_DNA"/>
</dbReference>
<evidence type="ECO:0000256" key="7">
    <source>
        <dbReference type="SAM" id="MobiDB-lite"/>
    </source>
</evidence>
<keyword evidence="6" id="KW-0804">Transcription</keyword>
<protein>
    <submittedName>
        <fullName evidence="9">DNA primase</fullName>
    </submittedName>
</protein>
<evidence type="ECO:0000256" key="4">
    <source>
        <dbReference type="ARBA" id="ARBA00022695"/>
    </source>
</evidence>
<feature type="compositionally biased region" description="Polar residues" evidence="7">
    <location>
        <begin position="119"/>
        <end position="142"/>
    </location>
</feature>
<dbReference type="SMART" id="SM00493">
    <property type="entry name" value="TOPRIM"/>
    <property type="match status" value="1"/>
</dbReference>
<evidence type="ECO:0000256" key="5">
    <source>
        <dbReference type="ARBA" id="ARBA00022705"/>
    </source>
</evidence>
<evidence type="ECO:0000259" key="8">
    <source>
        <dbReference type="PROSITE" id="PS50880"/>
    </source>
</evidence>
<keyword evidence="3" id="KW-0808">Transferase</keyword>
<dbReference type="Gene3D" id="3.40.1360.10">
    <property type="match status" value="1"/>
</dbReference>
<comment type="caution">
    <text evidence="9">The sequence shown here is derived from an EMBL/GenBank/DDBJ whole genome shotgun (WGS) entry which is preliminary data.</text>
</comment>
<evidence type="ECO:0000256" key="1">
    <source>
        <dbReference type="ARBA" id="ARBA00022478"/>
    </source>
</evidence>
<proteinExistence type="predicted"/>
<keyword evidence="4" id="KW-0548">Nucleotidyltransferase</keyword>
<accession>A0ABP0Q3G7</accession>
<feature type="region of interest" description="Disordered" evidence="7">
    <location>
        <begin position="117"/>
        <end position="152"/>
    </location>
</feature>
<name>A0ABP0Q3G7_9DINO</name>
<dbReference type="Proteomes" id="UP001642464">
    <property type="component" value="Unassembled WGS sequence"/>
</dbReference>
<dbReference type="PROSITE" id="PS50880">
    <property type="entry name" value="TOPRIM"/>
    <property type="match status" value="1"/>
</dbReference>
<organism evidence="9 10">
    <name type="scientific">Durusdinium trenchii</name>
    <dbReference type="NCBI Taxonomy" id="1381693"/>
    <lineage>
        <taxon>Eukaryota</taxon>
        <taxon>Sar</taxon>
        <taxon>Alveolata</taxon>
        <taxon>Dinophyceae</taxon>
        <taxon>Suessiales</taxon>
        <taxon>Symbiodiniaceae</taxon>
        <taxon>Durusdinium</taxon>
    </lineage>
</organism>
<evidence type="ECO:0000313" key="9">
    <source>
        <dbReference type="EMBL" id="CAK9082492.1"/>
    </source>
</evidence>
<evidence type="ECO:0000256" key="2">
    <source>
        <dbReference type="ARBA" id="ARBA00022515"/>
    </source>
</evidence>
<keyword evidence="10" id="KW-1185">Reference proteome</keyword>
<keyword evidence="1" id="KW-0240">DNA-directed RNA polymerase</keyword>